<keyword evidence="3" id="KW-0813">Transport</keyword>
<comment type="subcellular location">
    <subcellularLocation>
        <location evidence="1">Cell membrane</location>
        <topology evidence="1">Lipid-anchor</topology>
    </subcellularLocation>
</comment>
<organism evidence="9 10">
    <name type="scientific">Bacillus zhangzhouensis</name>
    <dbReference type="NCBI Taxonomy" id="1178540"/>
    <lineage>
        <taxon>Bacteria</taxon>
        <taxon>Bacillati</taxon>
        <taxon>Bacillota</taxon>
        <taxon>Bacilli</taxon>
        <taxon>Bacillales</taxon>
        <taxon>Bacillaceae</taxon>
        <taxon>Bacillus</taxon>
    </lineage>
</organism>
<dbReference type="EMBL" id="JOTP01000001">
    <property type="protein sequence ID" value="KEP28144.1"/>
    <property type="molecule type" value="Genomic_DNA"/>
</dbReference>
<comment type="caution">
    <text evidence="9">The sequence shown here is derived from an EMBL/GenBank/DDBJ whole genome shotgun (WGS) entry which is preliminary data.</text>
</comment>
<evidence type="ECO:0000259" key="8">
    <source>
        <dbReference type="PROSITE" id="PS50983"/>
    </source>
</evidence>
<dbReference type="PROSITE" id="PS50983">
    <property type="entry name" value="FE_B12_PBP"/>
    <property type="match status" value="1"/>
</dbReference>
<feature type="domain" description="Fe/B12 periplasmic-binding" evidence="8">
    <location>
        <begin position="55"/>
        <end position="312"/>
    </location>
</feature>
<dbReference type="OrthoDB" id="2241086at2"/>
<dbReference type="InterPro" id="IPR051313">
    <property type="entry name" value="Bact_iron-sidero_bind"/>
</dbReference>
<protein>
    <submittedName>
        <fullName evidence="9">Iron(3+)-hydroxamate-binding protein fhuD</fullName>
    </submittedName>
</protein>
<dbReference type="Gene3D" id="3.40.50.1980">
    <property type="entry name" value="Nitrogenase molybdenum iron protein domain"/>
    <property type="match status" value="2"/>
</dbReference>
<evidence type="ECO:0000313" key="10">
    <source>
        <dbReference type="Proteomes" id="UP000028091"/>
    </source>
</evidence>
<dbReference type="GO" id="GO:0005886">
    <property type="term" value="C:plasma membrane"/>
    <property type="evidence" value="ECO:0007669"/>
    <property type="project" value="UniProtKB-SubCell"/>
</dbReference>
<accession>A0A081LFW8</accession>
<sequence>MKKRTGFLLISLTILMLFTAACGSTSNKKSTAKKNDTITYQDAKGEVKLPQDPKRIVLLADSYYGDLITLGKTPIAATASIFKNPFYQGKTDGVKNLGKTPSVEKVAALKPDLIIAWGEDEKFDQYKKIASTVAIKYNQYSFKDQLKEFGKMTGTPKKAADWITKWNAKIAEVKPKVTKAVGNKTVSIVSPYDKGIFIFGNTFARGGEIIYDELKLKAPKAVQKEAIDSGVGYANISLEKLPEFAGDYIFTSPWSGSKSNGDQVYKSSIWTSLPAVQNKHVFEIDPVGYFFNDPVSLEGQLEFIVDRLTSTS</sequence>
<gene>
    <name evidence="9" type="ORF">BA70_00710</name>
</gene>
<keyword evidence="4 7" id="KW-0732">Signal</keyword>
<dbReference type="PROSITE" id="PS51257">
    <property type="entry name" value="PROKAR_LIPOPROTEIN"/>
    <property type="match status" value="1"/>
</dbReference>
<dbReference type="Pfam" id="PF01497">
    <property type="entry name" value="Peripla_BP_2"/>
    <property type="match status" value="1"/>
</dbReference>
<keyword evidence="6" id="KW-0449">Lipoprotein</keyword>
<evidence type="ECO:0000256" key="5">
    <source>
        <dbReference type="ARBA" id="ARBA00023139"/>
    </source>
</evidence>
<evidence type="ECO:0000256" key="2">
    <source>
        <dbReference type="ARBA" id="ARBA00008814"/>
    </source>
</evidence>
<evidence type="ECO:0000256" key="6">
    <source>
        <dbReference type="ARBA" id="ARBA00023288"/>
    </source>
</evidence>
<evidence type="ECO:0000256" key="7">
    <source>
        <dbReference type="SAM" id="SignalP"/>
    </source>
</evidence>
<keyword evidence="5" id="KW-0564">Palmitate</keyword>
<comment type="similarity">
    <text evidence="2">Belongs to the bacterial solute-binding protein 8 family.</text>
</comment>
<evidence type="ECO:0000256" key="3">
    <source>
        <dbReference type="ARBA" id="ARBA00022448"/>
    </source>
</evidence>
<dbReference type="InterPro" id="IPR002491">
    <property type="entry name" value="ABC_transptr_periplasmic_BD"/>
</dbReference>
<feature type="signal peptide" evidence="7">
    <location>
        <begin position="1"/>
        <end position="23"/>
    </location>
</feature>
<dbReference type="CDD" id="cd01138">
    <property type="entry name" value="FeuA"/>
    <property type="match status" value="1"/>
</dbReference>
<evidence type="ECO:0000313" key="9">
    <source>
        <dbReference type="EMBL" id="KEP28144.1"/>
    </source>
</evidence>
<dbReference type="PANTHER" id="PTHR30532">
    <property type="entry name" value="IRON III DICITRATE-BINDING PERIPLASMIC PROTEIN"/>
    <property type="match status" value="1"/>
</dbReference>
<feature type="chain" id="PRO_5001759256" evidence="7">
    <location>
        <begin position="24"/>
        <end position="312"/>
    </location>
</feature>
<dbReference type="PANTHER" id="PTHR30532:SF26">
    <property type="entry name" value="IRON(3+)-HYDROXAMATE-BINDING PROTEIN FHUD"/>
    <property type="match status" value="1"/>
</dbReference>
<name>A0A081LFW8_9BACI</name>
<reference evidence="9 10" key="1">
    <citation type="submission" date="2012-09" db="EMBL/GenBank/DDBJ databases">
        <title>Genome Sequence of Bacillus sp. DW5-4.</title>
        <authorList>
            <person name="Lai Q."/>
            <person name="Liu Y."/>
            <person name="Shao Z."/>
        </authorList>
    </citation>
    <scope>NUCLEOTIDE SEQUENCE [LARGE SCALE GENOMIC DNA]</scope>
    <source>
        <strain evidence="9 10">DW5-4</strain>
    </source>
</reference>
<dbReference type="RefSeq" id="WP_034316843.1">
    <property type="nucleotide sequence ID" value="NZ_JOTP01000001.1"/>
</dbReference>
<dbReference type="eggNOG" id="COG0614">
    <property type="taxonomic scope" value="Bacteria"/>
</dbReference>
<dbReference type="Proteomes" id="UP000028091">
    <property type="component" value="Unassembled WGS sequence"/>
</dbReference>
<dbReference type="GO" id="GO:0030288">
    <property type="term" value="C:outer membrane-bounded periplasmic space"/>
    <property type="evidence" value="ECO:0007669"/>
    <property type="project" value="TreeGrafter"/>
</dbReference>
<proteinExistence type="inferred from homology"/>
<evidence type="ECO:0000256" key="1">
    <source>
        <dbReference type="ARBA" id="ARBA00004193"/>
    </source>
</evidence>
<dbReference type="AlphaFoldDB" id="A0A081LFW8"/>
<dbReference type="GO" id="GO:1901678">
    <property type="term" value="P:iron coordination entity transport"/>
    <property type="evidence" value="ECO:0007669"/>
    <property type="project" value="UniProtKB-ARBA"/>
</dbReference>
<evidence type="ECO:0000256" key="4">
    <source>
        <dbReference type="ARBA" id="ARBA00022729"/>
    </source>
</evidence>
<keyword evidence="10" id="KW-1185">Reference proteome</keyword>
<dbReference type="SUPFAM" id="SSF53807">
    <property type="entry name" value="Helical backbone' metal receptor"/>
    <property type="match status" value="1"/>
</dbReference>